<dbReference type="EMBL" id="JXXE01000043">
    <property type="protein sequence ID" value="KIZ47775.1"/>
    <property type="molecule type" value="Genomic_DNA"/>
</dbReference>
<dbReference type="InterPro" id="IPR013610">
    <property type="entry name" value="ArdC_N"/>
</dbReference>
<dbReference type="Pfam" id="PF08401">
    <property type="entry name" value="ArdcN"/>
    <property type="match status" value="1"/>
</dbReference>
<feature type="domain" description="N-terminal" evidence="2">
    <location>
        <begin position="17"/>
        <end position="140"/>
    </location>
</feature>
<dbReference type="OrthoDB" id="9792687at2"/>
<feature type="transmembrane region" description="Helical" evidence="1">
    <location>
        <begin position="62"/>
        <end position="85"/>
    </location>
</feature>
<dbReference type="PATRIC" id="fig|1076.23.peg.5009"/>
<keyword evidence="1" id="KW-1133">Transmembrane helix</keyword>
<feature type="domain" description="Polyvalent protein metallopeptidase" evidence="3">
    <location>
        <begin position="166"/>
        <end position="289"/>
    </location>
</feature>
<dbReference type="InterPro" id="IPR041459">
    <property type="entry name" value="MPTase-PolyVal"/>
</dbReference>
<dbReference type="Proteomes" id="UP000032515">
    <property type="component" value="Unassembled WGS sequence"/>
</dbReference>
<dbReference type="InterPro" id="IPR017113">
    <property type="entry name" value="Antirestriction_ArdC"/>
</dbReference>
<proteinExistence type="predicted"/>
<evidence type="ECO:0000259" key="2">
    <source>
        <dbReference type="Pfam" id="PF08401"/>
    </source>
</evidence>
<dbReference type="Pfam" id="PF18818">
    <property type="entry name" value="MPTase-PolyVal"/>
    <property type="match status" value="1"/>
</dbReference>
<reference evidence="4 5" key="1">
    <citation type="submission" date="2014-11" db="EMBL/GenBank/DDBJ databases">
        <title>Genomics and ecophysiology of heterotrophic nitrogen fixing bacteria isolated from estuarine surface water.</title>
        <authorList>
            <person name="Bentzon-Tilia M."/>
            <person name="Severin I."/>
            <person name="Hansen L.H."/>
            <person name="Riemann L."/>
        </authorList>
    </citation>
    <scope>NUCLEOTIDE SEQUENCE [LARGE SCALE GENOMIC DNA]</scope>
    <source>
        <strain evidence="4 5">BAL398</strain>
    </source>
</reference>
<comment type="caution">
    <text evidence="4">The sequence shown here is derived from an EMBL/GenBank/DDBJ whole genome shotgun (WGS) entry which is preliminary data.</text>
</comment>
<sequence length="317" mass="34382">MSRTAIIRDRTGTGRVNLYTEITDKIIAELEAGRVPWVQPWGTAAANAVIAMPRNAATRRRYSGINVLILWGAVIDAGFAGQSWLTFRQAISLGGHVRKGEHGTTVVFADRFTPEDERRRAAETGEEAGAIPFLKRFTVFNTDQCEGLPEEVVSAVIPPPPGQIEPQAEALIAAIGADFRIGGNRAYYNTGGDYVQVPPPAAYFEPINWHRTAFHELGHWTGHASRLNRDHSGTHGSKSYAREELVAEIAGAFVCASLGIVPTVRHADYIGSWLDVLREDNRAVVRAASAASKAADFLLGFAPQAIEGGPEEREQAA</sequence>
<protein>
    <submittedName>
        <fullName evidence="4">Antirepressor</fullName>
    </submittedName>
</protein>
<dbReference type="RefSeq" id="WP_044405336.1">
    <property type="nucleotide sequence ID" value="NZ_JXXE01000043.1"/>
</dbReference>
<dbReference type="PIRSF" id="PIRSF037112">
    <property type="entry name" value="Antirestriction_ArdC"/>
    <property type="match status" value="1"/>
</dbReference>
<evidence type="ECO:0000256" key="1">
    <source>
        <dbReference type="SAM" id="Phobius"/>
    </source>
</evidence>
<evidence type="ECO:0000313" key="5">
    <source>
        <dbReference type="Proteomes" id="UP000032515"/>
    </source>
</evidence>
<name>A0A0D7F4N9_RHOPL</name>
<accession>A0A0D7F4N9</accession>
<gene>
    <name evidence="4" type="ORF">OO17_02530</name>
</gene>
<organism evidence="4 5">
    <name type="scientific">Rhodopseudomonas palustris</name>
    <dbReference type="NCBI Taxonomy" id="1076"/>
    <lineage>
        <taxon>Bacteria</taxon>
        <taxon>Pseudomonadati</taxon>
        <taxon>Pseudomonadota</taxon>
        <taxon>Alphaproteobacteria</taxon>
        <taxon>Hyphomicrobiales</taxon>
        <taxon>Nitrobacteraceae</taxon>
        <taxon>Rhodopseudomonas</taxon>
    </lineage>
</organism>
<keyword evidence="1" id="KW-0472">Membrane</keyword>
<evidence type="ECO:0000259" key="3">
    <source>
        <dbReference type="Pfam" id="PF18818"/>
    </source>
</evidence>
<evidence type="ECO:0000313" key="4">
    <source>
        <dbReference type="EMBL" id="KIZ47775.1"/>
    </source>
</evidence>
<dbReference type="GO" id="GO:0003697">
    <property type="term" value="F:single-stranded DNA binding"/>
    <property type="evidence" value="ECO:0007669"/>
    <property type="project" value="InterPro"/>
</dbReference>
<keyword evidence="1" id="KW-0812">Transmembrane</keyword>
<dbReference type="AlphaFoldDB" id="A0A0D7F4N9"/>